<organism evidence="1 2">
    <name type="scientific">Ligilactobacillus ruminis</name>
    <dbReference type="NCBI Taxonomy" id="1623"/>
    <lineage>
        <taxon>Bacteria</taxon>
        <taxon>Bacillati</taxon>
        <taxon>Bacillota</taxon>
        <taxon>Bacilli</taxon>
        <taxon>Lactobacillales</taxon>
        <taxon>Lactobacillaceae</taxon>
        <taxon>Ligilactobacillus</taxon>
    </lineage>
</organism>
<gene>
    <name evidence="1" type="ORF">SAMN05216431_102141</name>
</gene>
<reference evidence="1 2" key="1">
    <citation type="submission" date="2016-10" db="EMBL/GenBank/DDBJ databases">
        <authorList>
            <person name="Varghese N."/>
            <person name="Submissions S."/>
        </authorList>
    </citation>
    <scope>NUCLEOTIDE SEQUENCE [LARGE SCALE GENOMIC DNA]</scope>
    <source>
        <strain evidence="1 2">WC1T17</strain>
    </source>
</reference>
<evidence type="ECO:0000313" key="2">
    <source>
        <dbReference type="Proteomes" id="UP000182089"/>
    </source>
</evidence>
<accession>A0ABY1A9R4</accession>
<evidence type="ECO:0008006" key="3">
    <source>
        <dbReference type="Google" id="ProtNLM"/>
    </source>
</evidence>
<protein>
    <recommendedName>
        <fullName evidence="3">Phage head morphogenesis domain-containing protein</fullName>
    </recommendedName>
</protein>
<proteinExistence type="predicted"/>
<evidence type="ECO:0000313" key="1">
    <source>
        <dbReference type="EMBL" id="SEM41552.1"/>
    </source>
</evidence>
<dbReference type="EMBL" id="FOCC01000002">
    <property type="protein sequence ID" value="SEM41552.1"/>
    <property type="molecule type" value="Genomic_DNA"/>
</dbReference>
<comment type="caution">
    <text evidence="1">The sequence shown here is derived from an EMBL/GenBank/DDBJ whole genome shotgun (WGS) entry which is preliminary data.</text>
</comment>
<name>A0ABY1A9R4_9LACO</name>
<dbReference type="Proteomes" id="UP000182089">
    <property type="component" value="Unassembled WGS sequence"/>
</dbReference>
<sequence>MQDKICASIADSDDGWGRGVYKVADVPDLPVHPNCRCAISAYWLDKPTISNFISDVKPTTFETSIDEVAELFRKIDIHTASKDDIIKLGQVFNQKYSISDKIGDKDAITKAVSVYRQTGGTVSEDKWVERSVKAVKSALNEAFNHYPTDWVNYLNNTSEVIFAGKNQRGFYIRALLDASGKHYKIPSWVKTQAELAAYIEENNNGKYNTIYSSGRPTTAWHEIGHFVEDHNADVVRIEKEFVEARTKGEKETRLRDIYRDNRYGINELTKKDNFISPYIGKTYPNATEVLSVGLESIFEPGNGKLKYIDESGKRHYAKITDDQEYLNLILGLLLKG</sequence>